<comment type="caution">
    <text evidence="1">The sequence shown here is derived from an EMBL/GenBank/DDBJ whole genome shotgun (WGS) entry which is preliminary data.</text>
</comment>
<dbReference type="EMBL" id="BAAAFD010000008">
    <property type="protein sequence ID" value="GAA0858155.1"/>
    <property type="molecule type" value="Genomic_DNA"/>
</dbReference>
<keyword evidence="2" id="KW-1185">Reference proteome</keyword>
<protein>
    <recommendedName>
        <fullName evidence="3">Solute-binding protein family 3/N-terminal domain-containing protein</fullName>
    </recommendedName>
</protein>
<dbReference type="SUPFAM" id="SSF53850">
    <property type="entry name" value="Periplasmic binding protein-like II"/>
    <property type="match status" value="1"/>
</dbReference>
<organism evidence="1 2">
    <name type="scientific">Aliiglaciecola litoralis</name>
    <dbReference type="NCBI Taxonomy" id="582857"/>
    <lineage>
        <taxon>Bacteria</taxon>
        <taxon>Pseudomonadati</taxon>
        <taxon>Pseudomonadota</taxon>
        <taxon>Gammaproteobacteria</taxon>
        <taxon>Alteromonadales</taxon>
        <taxon>Alteromonadaceae</taxon>
        <taxon>Aliiglaciecola</taxon>
    </lineage>
</organism>
<evidence type="ECO:0000313" key="2">
    <source>
        <dbReference type="Proteomes" id="UP001500359"/>
    </source>
</evidence>
<evidence type="ECO:0000313" key="1">
    <source>
        <dbReference type="EMBL" id="GAA0858155.1"/>
    </source>
</evidence>
<accession>A0ABP3WXD2</accession>
<reference evidence="2" key="1">
    <citation type="journal article" date="2019" name="Int. J. Syst. Evol. Microbiol.">
        <title>The Global Catalogue of Microorganisms (GCM) 10K type strain sequencing project: providing services to taxonomists for standard genome sequencing and annotation.</title>
        <authorList>
            <consortium name="The Broad Institute Genomics Platform"/>
            <consortium name="The Broad Institute Genome Sequencing Center for Infectious Disease"/>
            <person name="Wu L."/>
            <person name="Ma J."/>
        </authorList>
    </citation>
    <scope>NUCLEOTIDE SEQUENCE [LARGE SCALE GENOMIC DNA]</scope>
    <source>
        <strain evidence="2">JCM 15896</strain>
    </source>
</reference>
<proteinExistence type="predicted"/>
<dbReference type="RefSeq" id="WP_343860769.1">
    <property type="nucleotide sequence ID" value="NZ_BAAAFD010000008.1"/>
</dbReference>
<sequence>MLNLRAYLSLASAIFVYLMPCAYIQAAETVSIAINSIPGLLDESDPEAPYSKLLDRLFNMNTQPVKIEYFPGSRASMIFRDQKVDCMFPASKKVQLDSSLDIESAALNTAGAFFFSRQPFDQEALLTLETPRYRIAYRRGNTFGGTLHRLQRHTLIEVNSDSQSFGLLNSGRVEFVLGYLPDVRGFLTLEDGSSLYYFPDKLFYSQNDSFLCHSNETTIRFIEEVNEHLATLILTGELAAILGDNYFTLQ</sequence>
<name>A0ABP3WXD2_9ALTE</name>
<gene>
    <name evidence="1" type="ORF">GCM10009114_26680</name>
</gene>
<dbReference type="Proteomes" id="UP001500359">
    <property type="component" value="Unassembled WGS sequence"/>
</dbReference>
<evidence type="ECO:0008006" key="3">
    <source>
        <dbReference type="Google" id="ProtNLM"/>
    </source>
</evidence>